<protein>
    <submittedName>
        <fullName evidence="1">Uncharacterized protein</fullName>
    </submittedName>
</protein>
<accession>A0A3P6GX80</accession>
<evidence type="ECO:0000313" key="1">
    <source>
        <dbReference type="EMBL" id="VDD60955.1"/>
    </source>
</evidence>
<dbReference type="EMBL" id="LR031880">
    <property type="protein sequence ID" value="VDD60955.1"/>
    <property type="molecule type" value="Genomic_DNA"/>
</dbReference>
<organism evidence="1">
    <name type="scientific">Brassica oleracea</name>
    <name type="common">Wild cabbage</name>
    <dbReference type="NCBI Taxonomy" id="3712"/>
    <lineage>
        <taxon>Eukaryota</taxon>
        <taxon>Viridiplantae</taxon>
        <taxon>Streptophyta</taxon>
        <taxon>Embryophyta</taxon>
        <taxon>Tracheophyta</taxon>
        <taxon>Spermatophyta</taxon>
        <taxon>Magnoliopsida</taxon>
        <taxon>eudicotyledons</taxon>
        <taxon>Gunneridae</taxon>
        <taxon>Pentapetalae</taxon>
        <taxon>rosids</taxon>
        <taxon>malvids</taxon>
        <taxon>Brassicales</taxon>
        <taxon>Brassicaceae</taxon>
        <taxon>Brassiceae</taxon>
        <taxon>Brassica</taxon>
    </lineage>
</organism>
<gene>
    <name evidence="1" type="ORF">BOLC6T36408H</name>
</gene>
<reference evidence="1" key="1">
    <citation type="submission" date="2018-11" db="EMBL/GenBank/DDBJ databases">
        <authorList>
            <consortium name="Genoscope - CEA"/>
            <person name="William W."/>
        </authorList>
    </citation>
    <scope>NUCLEOTIDE SEQUENCE</scope>
</reference>
<name>A0A3P6GX80_BRAOL</name>
<sequence>MSLGFGKTTDPPSFTVAASNSNDARNFSGRGDSIFVSLIVRCGCF</sequence>
<proteinExistence type="predicted"/>
<dbReference type="AlphaFoldDB" id="A0A3P6GX80"/>